<evidence type="ECO:0000313" key="4">
    <source>
        <dbReference type="Proteomes" id="UP000825729"/>
    </source>
</evidence>
<dbReference type="Pfam" id="PF14309">
    <property type="entry name" value="DUF4378"/>
    <property type="match status" value="1"/>
</dbReference>
<dbReference type="Proteomes" id="UP000825729">
    <property type="component" value="Unassembled WGS sequence"/>
</dbReference>
<dbReference type="InterPro" id="IPR025486">
    <property type="entry name" value="DUF4378"/>
</dbReference>
<evidence type="ECO:0000259" key="2">
    <source>
        <dbReference type="Pfam" id="PF14309"/>
    </source>
</evidence>
<sequence length="916" mass="101000">MGRQLQRNLSSLENQPPSCAWGIFHLFNFHQRLNMGKTLPDGKNSGGKHAGGSKGSKTKLGVSKPDVTHELKDQDDDSSRNYKDEENSKSKSKRHGKKTVRARIKLLIEKEMAKERGKKRINPALAPRLQRLYSIHHMEGDNLDFPEEGPSQAENSEESTEPCSRDGNYSRGCNDQPLDLQNNCCKICEACGVRNTPETVNTDLSELGRQLLERQAHLRDMLEEVKQTLSDRSVSGEAAGEVGIAKSQKILDVVEAFNNNQELFIKMLEEKGSSAPPDHIRGSSCAEALLTNPSSIPGGGLSGTENKNHANLKHKEQNTGSPGKKRGKLISGNKSTESTVGGSSEATGVEWTPLRTDERVEAEAESSVSLTGLPRNKKSRFKSIKRKLAHAIKGSKKERHRVALDGILHKIPYGHDVSEELKSVTEREREGSLGRSAASNIASDPPRIMTRSSSLSESLDRYSQLFESSFKKEPTIHRARTLKLSSSREEDAILLDRKPSIGFGRVRSLPTLHSFQLEGDAEKDETRQTLASSVPPPVVVGKVAADVGSNSQGKDATAGELSRLGLSSIEEDETSYNGGNAASDPIGRAATEQLVSDGGDDIRRNDNKKDWSSTCDEIFHGTKSKETNFNKAPAEPSPISVLNSSFLEDILFPEKNSSSGIGETSELKPGRTTFSEAEASRALSGREEEEAGVREEAEEAAAVEAFTSSSSDEVIDHSESLLVYTEFDEIREEPEFKYVREILRRAGFSGSELLGSWYAPQQPLDPRLFDELASQQIQYDASGKVASLEAYLEHLLLFDLLNEALMEVYERSSSSSSSSYQSLSRPMPVGYRVVEEVWSVVSWHLNFVPQVDTLVEYVVARDLNKYDGWMNLQLDVESLALDLEDWILDDLLDEVIPSSSSSPPRYTHTTSPVYTN</sequence>
<feature type="compositionally biased region" description="Basic residues" evidence="1">
    <location>
        <begin position="90"/>
        <end position="101"/>
    </location>
</feature>
<feature type="region of interest" description="Disordered" evidence="1">
    <location>
        <begin position="292"/>
        <end position="348"/>
    </location>
</feature>
<protein>
    <recommendedName>
        <fullName evidence="2">DUF4378 domain-containing protein</fullName>
    </recommendedName>
</protein>
<feature type="region of interest" description="Disordered" evidence="1">
    <location>
        <begin position="38"/>
        <end position="101"/>
    </location>
</feature>
<organism evidence="3 4">
    <name type="scientific">Aristolochia fimbriata</name>
    <name type="common">White veined hardy Dutchman's pipe vine</name>
    <dbReference type="NCBI Taxonomy" id="158543"/>
    <lineage>
        <taxon>Eukaryota</taxon>
        <taxon>Viridiplantae</taxon>
        <taxon>Streptophyta</taxon>
        <taxon>Embryophyta</taxon>
        <taxon>Tracheophyta</taxon>
        <taxon>Spermatophyta</taxon>
        <taxon>Magnoliopsida</taxon>
        <taxon>Magnoliidae</taxon>
        <taxon>Piperales</taxon>
        <taxon>Aristolochiaceae</taxon>
        <taxon>Aristolochia</taxon>
    </lineage>
</organism>
<evidence type="ECO:0000256" key="1">
    <source>
        <dbReference type="SAM" id="MobiDB-lite"/>
    </source>
</evidence>
<feature type="compositionally biased region" description="Gly residues" evidence="1">
    <location>
        <begin position="44"/>
        <end position="54"/>
    </location>
</feature>
<keyword evidence="4" id="KW-1185">Reference proteome</keyword>
<name>A0AAV7E8P5_ARIFI</name>
<proteinExistence type="predicted"/>
<feature type="region of interest" description="Disordered" evidence="1">
    <location>
        <begin position="140"/>
        <end position="168"/>
    </location>
</feature>
<accession>A0AAV7E8P5</accession>
<comment type="caution">
    <text evidence="3">The sequence shown here is derived from an EMBL/GenBank/DDBJ whole genome shotgun (WGS) entry which is preliminary data.</text>
</comment>
<feature type="compositionally biased region" description="Basic and acidic residues" evidence="1">
    <location>
        <begin position="66"/>
        <end position="89"/>
    </location>
</feature>
<gene>
    <name evidence="3" type="ORF">H6P81_015949</name>
</gene>
<evidence type="ECO:0000313" key="3">
    <source>
        <dbReference type="EMBL" id="KAG9444609.1"/>
    </source>
</evidence>
<dbReference type="AlphaFoldDB" id="A0AAV7E8P5"/>
<feature type="domain" description="DUF4378" evidence="2">
    <location>
        <begin position="735"/>
        <end position="894"/>
    </location>
</feature>
<dbReference type="EMBL" id="JAINDJ010000006">
    <property type="protein sequence ID" value="KAG9444609.1"/>
    <property type="molecule type" value="Genomic_DNA"/>
</dbReference>
<dbReference type="InterPro" id="IPR044257">
    <property type="entry name" value="TRM32-like"/>
</dbReference>
<reference evidence="3 4" key="1">
    <citation type="submission" date="2021-07" db="EMBL/GenBank/DDBJ databases">
        <title>The Aristolochia fimbriata genome: insights into angiosperm evolution, floral development and chemical biosynthesis.</title>
        <authorList>
            <person name="Jiao Y."/>
        </authorList>
    </citation>
    <scope>NUCLEOTIDE SEQUENCE [LARGE SCALE GENOMIC DNA]</scope>
    <source>
        <strain evidence="3">IBCAS-2021</strain>
        <tissue evidence="3">Leaf</tissue>
    </source>
</reference>
<feature type="region of interest" description="Disordered" evidence="1">
    <location>
        <begin position="657"/>
        <end position="693"/>
    </location>
</feature>
<dbReference type="PANTHER" id="PTHR47071:SF9">
    <property type="entry name" value="TRM32-LIKE PROTEIN (DUF3741)"/>
    <property type="match status" value="1"/>
</dbReference>
<feature type="region of interest" description="Disordered" evidence="1">
    <location>
        <begin position="426"/>
        <end position="454"/>
    </location>
</feature>
<dbReference type="PANTHER" id="PTHR47071">
    <property type="entry name" value="PROTEIN TRM32"/>
    <property type="match status" value="1"/>
</dbReference>
<feature type="compositionally biased region" description="Polar residues" evidence="1">
    <location>
        <begin position="332"/>
        <end position="346"/>
    </location>
</feature>